<dbReference type="InterPro" id="IPR012749">
    <property type="entry name" value="WecE-like"/>
</dbReference>
<dbReference type="NCBIfam" id="NF008687">
    <property type="entry name" value="PRK11706.1"/>
    <property type="match status" value="1"/>
</dbReference>
<keyword evidence="5" id="KW-0032">Aminotransferase</keyword>
<dbReference type="CDD" id="cd00616">
    <property type="entry name" value="AHBA_syn"/>
    <property type="match status" value="1"/>
</dbReference>
<evidence type="ECO:0000256" key="2">
    <source>
        <dbReference type="PIRSR" id="PIRSR000390-1"/>
    </source>
</evidence>
<evidence type="ECO:0000313" key="5">
    <source>
        <dbReference type="EMBL" id="THH36367.1"/>
    </source>
</evidence>
<accession>A0A4S4NCY1</accession>
<dbReference type="PIRSF" id="PIRSF000390">
    <property type="entry name" value="PLP_StrS"/>
    <property type="match status" value="1"/>
</dbReference>
<dbReference type="EC" id="2.6.1.59" evidence="5"/>
<dbReference type="PANTHER" id="PTHR30244">
    <property type="entry name" value="TRANSAMINASE"/>
    <property type="match status" value="1"/>
</dbReference>
<dbReference type="Gene3D" id="3.90.1150.10">
    <property type="entry name" value="Aspartate Aminotransferase, domain 1"/>
    <property type="match status" value="1"/>
</dbReference>
<evidence type="ECO:0000256" key="4">
    <source>
        <dbReference type="RuleBase" id="RU004508"/>
    </source>
</evidence>
<keyword evidence="3 4" id="KW-0663">Pyridoxal phosphate</keyword>
<dbReference type="GO" id="GO:0030170">
    <property type="term" value="F:pyridoxal phosphate binding"/>
    <property type="evidence" value="ECO:0007669"/>
    <property type="project" value="TreeGrafter"/>
</dbReference>
<dbReference type="AlphaFoldDB" id="A0A4S4NCY1"/>
<name>A0A4S4NCY1_9BACT</name>
<dbReference type="InterPro" id="IPR015424">
    <property type="entry name" value="PyrdxlP-dep_Trfase"/>
</dbReference>
<evidence type="ECO:0000256" key="3">
    <source>
        <dbReference type="PIRSR" id="PIRSR000390-2"/>
    </source>
</evidence>
<proteinExistence type="inferred from homology"/>
<dbReference type="InterPro" id="IPR000653">
    <property type="entry name" value="DegT/StrS_aminotransferase"/>
</dbReference>
<keyword evidence="6" id="KW-1185">Reference proteome</keyword>
<dbReference type="EMBL" id="SRSF01000010">
    <property type="protein sequence ID" value="THH36367.1"/>
    <property type="molecule type" value="Genomic_DNA"/>
</dbReference>
<dbReference type="InterPro" id="IPR015421">
    <property type="entry name" value="PyrdxlP-dep_Trfase_major"/>
</dbReference>
<gene>
    <name evidence="5" type="primary">rffA</name>
    <name evidence="5" type="ORF">E4021_15785</name>
</gene>
<dbReference type="GO" id="GO:0019180">
    <property type="term" value="F:dTDP-4-amino-4,6-dideoxygalactose transaminase activity"/>
    <property type="evidence" value="ECO:0007669"/>
    <property type="project" value="UniProtKB-EC"/>
</dbReference>
<dbReference type="PANTHER" id="PTHR30244:SF34">
    <property type="entry name" value="DTDP-4-AMINO-4,6-DIDEOXYGALACTOSE TRANSAMINASE"/>
    <property type="match status" value="1"/>
</dbReference>
<feature type="modified residue" description="N6-(pyridoxal phosphate)lysine" evidence="3">
    <location>
        <position position="183"/>
    </location>
</feature>
<organism evidence="5 6">
    <name type="scientific">Neolewinella litorea</name>
    <dbReference type="NCBI Taxonomy" id="2562452"/>
    <lineage>
        <taxon>Bacteria</taxon>
        <taxon>Pseudomonadati</taxon>
        <taxon>Bacteroidota</taxon>
        <taxon>Saprospiria</taxon>
        <taxon>Saprospirales</taxon>
        <taxon>Lewinellaceae</taxon>
        <taxon>Neolewinella</taxon>
    </lineage>
</organism>
<sequence>MNKIPFNVPFTAGTEIAYMQDAIESGKLSGDGKYTKLTNQLLEGQTGARKVLLTTSCTHALELAALLFNIQAGDEVIMPSYTFVSTANPFVLRGATVIYVDIHPGTMNIDERLIEAAITPRTKAIVPVHYGGVGCNMEVILDIAQRHNLYVVEDAAQCIGSSYKGKALGTLGHLGAISFHDTKNLHCGEGGALLINDPAFIQRAEIIREKGTNRTKFLRGEIDKYTWVDMGSSYLPSELNAAFLYGQLQEVKRVTSTRRDLWEQYRERLEPLAEAGRIALADLTAGSHNGHLFFIKCQDIEDRQNLIDYLKQQDIHTVFHYIPLHSAIAGHATGTFHGQDIHTTKESERLLRLPLWVGLGEDDINRVCSAIESYYGQPD</sequence>
<dbReference type="NCBIfam" id="TIGR02379">
    <property type="entry name" value="ECA_wecE"/>
    <property type="match status" value="1"/>
</dbReference>
<dbReference type="FunFam" id="3.40.640.10:FF:000037">
    <property type="entry name" value="dTDP-4-amino-4,6-dideoxygalactose transaminase"/>
    <property type="match status" value="1"/>
</dbReference>
<dbReference type="RefSeq" id="WP_136460346.1">
    <property type="nucleotide sequence ID" value="NZ_SRSF01000010.1"/>
</dbReference>
<protein>
    <submittedName>
        <fullName evidence="5">dTDP-4-amino-4,6-dideoxygalactose transaminase</fullName>
        <ecNumber evidence="5">2.6.1.59</ecNumber>
    </submittedName>
</protein>
<reference evidence="5 6" key="1">
    <citation type="submission" date="2019-04" db="EMBL/GenBank/DDBJ databases">
        <title>Lewinella litorea sp. nov., isolated from a marine sand.</title>
        <authorList>
            <person name="Yoon J.-H."/>
        </authorList>
    </citation>
    <scope>NUCLEOTIDE SEQUENCE [LARGE SCALE GENOMIC DNA]</scope>
    <source>
        <strain evidence="5 6">HSMS-39</strain>
    </source>
</reference>
<dbReference type="Gene3D" id="3.40.640.10">
    <property type="entry name" value="Type I PLP-dependent aspartate aminotransferase-like (Major domain)"/>
    <property type="match status" value="1"/>
</dbReference>
<dbReference type="SUPFAM" id="SSF53383">
    <property type="entry name" value="PLP-dependent transferases"/>
    <property type="match status" value="1"/>
</dbReference>
<dbReference type="OrthoDB" id="9810913at2"/>
<keyword evidence="5" id="KW-0808">Transferase</keyword>
<evidence type="ECO:0000256" key="1">
    <source>
        <dbReference type="ARBA" id="ARBA00037999"/>
    </source>
</evidence>
<comment type="caution">
    <text evidence="5">The sequence shown here is derived from an EMBL/GenBank/DDBJ whole genome shotgun (WGS) entry which is preliminary data.</text>
</comment>
<dbReference type="GO" id="GO:0000271">
    <property type="term" value="P:polysaccharide biosynthetic process"/>
    <property type="evidence" value="ECO:0007669"/>
    <property type="project" value="TreeGrafter"/>
</dbReference>
<dbReference type="InterPro" id="IPR015422">
    <property type="entry name" value="PyrdxlP-dep_Trfase_small"/>
</dbReference>
<feature type="active site" description="Proton acceptor" evidence="2">
    <location>
        <position position="183"/>
    </location>
</feature>
<dbReference type="Pfam" id="PF01041">
    <property type="entry name" value="DegT_DnrJ_EryC1"/>
    <property type="match status" value="1"/>
</dbReference>
<evidence type="ECO:0000313" key="6">
    <source>
        <dbReference type="Proteomes" id="UP000308528"/>
    </source>
</evidence>
<dbReference type="Proteomes" id="UP000308528">
    <property type="component" value="Unassembled WGS sequence"/>
</dbReference>
<comment type="similarity">
    <text evidence="1 4">Belongs to the DegT/DnrJ/EryC1 family.</text>
</comment>